<dbReference type="InterPro" id="IPR011043">
    <property type="entry name" value="Gal_Oxase/kelch_b-propeller"/>
</dbReference>
<dbReference type="InterPro" id="IPR006527">
    <property type="entry name" value="F-box-assoc_dom_typ1"/>
</dbReference>
<feature type="domain" description="F-box associated beta-propeller type 1" evidence="1">
    <location>
        <begin position="37"/>
        <end position="292"/>
    </location>
</feature>
<dbReference type="InterPro" id="IPR017451">
    <property type="entry name" value="F-box-assoc_interact_dom"/>
</dbReference>
<dbReference type="SUPFAM" id="SSF50965">
    <property type="entry name" value="Galactose oxidase, central domain"/>
    <property type="match status" value="1"/>
</dbReference>
<dbReference type="EMBL" id="OIVN01000352">
    <property type="protein sequence ID" value="SPC78826.1"/>
    <property type="molecule type" value="Genomic_DNA"/>
</dbReference>
<dbReference type="AlphaFoldDB" id="A0A2N9EIR3"/>
<evidence type="ECO:0000313" key="2">
    <source>
        <dbReference type="EMBL" id="SPC78826.1"/>
    </source>
</evidence>
<protein>
    <recommendedName>
        <fullName evidence="1">F-box associated beta-propeller type 1 domain-containing protein</fullName>
    </recommendedName>
</protein>
<gene>
    <name evidence="2" type="ORF">FSB_LOCUS6708</name>
</gene>
<reference evidence="2" key="1">
    <citation type="submission" date="2018-02" db="EMBL/GenBank/DDBJ databases">
        <authorList>
            <person name="Cohen D.B."/>
            <person name="Kent A.D."/>
        </authorList>
    </citation>
    <scope>NUCLEOTIDE SEQUENCE</scope>
</reference>
<dbReference type="PANTHER" id="PTHR31672">
    <property type="entry name" value="BNACNNG10540D PROTEIN"/>
    <property type="match status" value="1"/>
</dbReference>
<dbReference type="NCBIfam" id="TIGR01640">
    <property type="entry name" value="F_box_assoc_1"/>
    <property type="match status" value="1"/>
</dbReference>
<name>A0A2N9EIR3_FAGSY</name>
<proteinExistence type="predicted"/>
<dbReference type="InterPro" id="IPR050796">
    <property type="entry name" value="SCF_F-box_component"/>
</dbReference>
<sequence length="324" mass="37066">MDSQPAFHQSQNNRSLILHSSGHDSPCDPHPDQLFHVDVCINNDDDHCKVVLKDINLPLQNQKFTTVMHCNGLLCLSYVEVVGLLVYNNFCLYNISTAELTTTLPPQPMINEYKAVYGFGFHPKTKEYKVVRIVEQEHVTDACNLSMNQRIEVLTVGTNMWRIKKNNPEFVVRMQPCEALVDGALHWLGQDKKSGARIIASFDLMNEEFCQIPSPNCRLDGRACHLLVLGGCLSVVDYSNRHKIEIWSMKNYGVKESWIKEYTIDPEIPLRGLIRPLCLLRNYKILIQYDEDALFSYEADRKRVSKINIGNLPLSFRAVPIVET</sequence>
<organism evidence="2">
    <name type="scientific">Fagus sylvatica</name>
    <name type="common">Beechnut</name>
    <dbReference type="NCBI Taxonomy" id="28930"/>
    <lineage>
        <taxon>Eukaryota</taxon>
        <taxon>Viridiplantae</taxon>
        <taxon>Streptophyta</taxon>
        <taxon>Embryophyta</taxon>
        <taxon>Tracheophyta</taxon>
        <taxon>Spermatophyta</taxon>
        <taxon>Magnoliopsida</taxon>
        <taxon>eudicotyledons</taxon>
        <taxon>Gunneridae</taxon>
        <taxon>Pentapetalae</taxon>
        <taxon>rosids</taxon>
        <taxon>fabids</taxon>
        <taxon>Fagales</taxon>
        <taxon>Fagaceae</taxon>
        <taxon>Fagus</taxon>
    </lineage>
</organism>
<evidence type="ECO:0000259" key="1">
    <source>
        <dbReference type="Pfam" id="PF07734"/>
    </source>
</evidence>
<accession>A0A2N9EIR3</accession>
<dbReference type="Pfam" id="PF07734">
    <property type="entry name" value="FBA_1"/>
    <property type="match status" value="1"/>
</dbReference>
<dbReference type="PANTHER" id="PTHR31672:SF13">
    <property type="entry name" value="F-BOX PROTEIN CPR30-LIKE"/>
    <property type="match status" value="1"/>
</dbReference>